<reference evidence="9 10" key="1">
    <citation type="submission" date="2019-09" db="EMBL/GenBank/DDBJ databases">
        <title>Chitinophaga ginsengihumi sp. nov., isolated from soil of ginseng rhizosphere.</title>
        <authorList>
            <person name="Lee J."/>
        </authorList>
    </citation>
    <scope>NUCLEOTIDE SEQUENCE [LARGE SCALE GENOMIC DNA]</scope>
    <source>
        <strain evidence="9 10">BN140078</strain>
    </source>
</reference>
<dbReference type="Pfam" id="PF00361">
    <property type="entry name" value="Proton_antipo_M"/>
    <property type="match status" value="1"/>
</dbReference>
<dbReference type="PRINTS" id="PR01437">
    <property type="entry name" value="NUOXDRDTASE4"/>
</dbReference>
<feature type="transmembrane region" description="Helical" evidence="7">
    <location>
        <begin position="325"/>
        <end position="343"/>
    </location>
</feature>
<dbReference type="GO" id="GO:0008137">
    <property type="term" value="F:NADH dehydrogenase (ubiquinone) activity"/>
    <property type="evidence" value="ECO:0007669"/>
    <property type="project" value="InterPro"/>
</dbReference>
<dbReference type="EMBL" id="VUOC01000004">
    <property type="protein sequence ID" value="KAA2240595.1"/>
    <property type="molecule type" value="Genomic_DNA"/>
</dbReference>
<dbReference type="EC" id="1.6.5.-" evidence="9"/>
<feature type="transmembrane region" description="Helical" evidence="7">
    <location>
        <begin position="294"/>
        <end position="313"/>
    </location>
</feature>
<dbReference type="InterPro" id="IPR003918">
    <property type="entry name" value="NADH_UbQ_OxRdtase"/>
</dbReference>
<keyword evidence="10" id="KW-1185">Reference proteome</keyword>
<dbReference type="InterPro" id="IPR010227">
    <property type="entry name" value="NADH_Q_OxRdtase_chainM/4"/>
</dbReference>
<feature type="transmembrane region" description="Helical" evidence="7">
    <location>
        <begin position="76"/>
        <end position="96"/>
    </location>
</feature>
<comment type="similarity">
    <text evidence="2">Belongs to the complex I subunit 4 family.</text>
</comment>
<dbReference type="AlphaFoldDB" id="A0A5B2VNH4"/>
<gene>
    <name evidence="9" type="ORF">F0L74_31075</name>
</gene>
<dbReference type="PANTHER" id="PTHR43507:SF1">
    <property type="entry name" value="NADH-UBIQUINONE OXIDOREDUCTASE CHAIN 4"/>
    <property type="match status" value="1"/>
</dbReference>
<protein>
    <submittedName>
        <fullName evidence="9">NADH-quinone oxidoreductase subunit M</fullName>
        <ecNumber evidence="9">1.6.5.-</ecNumber>
    </submittedName>
</protein>
<evidence type="ECO:0000256" key="7">
    <source>
        <dbReference type="SAM" id="Phobius"/>
    </source>
</evidence>
<keyword evidence="5 7" id="KW-0472">Membrane</keyword>
<proteinExistence type="inferred from homology"/>
<feature type="transmembrane region" description="Helical" evidence="7">
    <location>
        <begin position="235"/>
        <end position="256"/>
    </location>
</feature>
<feature type="transmembrane region" description="Helical" evidence="7">
    <location>
        <begin position="158"/>
        <end position="178"/>
    </location>
</feature>
<dbReference type="GO" id="GO:0012505">
    <property type="term" value="C:endomembrane system"/>
    <property type="evidence" value="ECO:0007669"/>
    <property type="project" value="UniProtKB-SubCell"/>
</dbReference>
<organism evidence="9 10">
    <name type="scientific">Chitinophaga agrisoli</name>
    <dbReference type="NCBI Taxonomy" id="2607653"/>
    <lineage>
        <taxon>Bacteria</taxon>
        <taxon>Pseudomonadati</taxon>
        <taxon>Bacteroidota</taxon>
        <taxon>Chitinophagia</taxon>
        <taxon>Chitinophagales</taxon>
        <taxon>Chitinophagaceae</taxon>
        <taxon>Chitinophaga</taxon>
    </lineage>
</organism>
<dbReference type="RefSeq" id="WP_149841772.1">
    <property type="nucleotide sequence ID" value="NZ_VUOC01000004.1"/>
</dbReference>
<dbReference type="GO" id="GO:0042773">
    <property type="term" value="P:ATP synthesis coupled electron transport"/>
    <property type="evidence" value="ECO:0007669"/>
    <property type="project" value="InterPro"/>
</dbReference>
<evidence type="ECO:0000256" key="4">
    <source>
        <dbReference type="ARBA" id="ARBA00022989"/>
    </source>
</evidence>
<dbReference type="GO" id="GO:0016020">
    <property type="term" value="C:membrane"/>
    <property type="evidence" value="ECO:0007669"/>
    <property type="project" value="UniProtKB-SubCell"/>
</dbReference>
<evidence type="ECO:0000256" key="2">
    <source>
        <dbReference type="ARBA" id="ARBA00009025"/>
    </source>
</evidence>
<feature type="transmembrane region" description="Helical" evidence="7">
    <location>
        <begin position="364"/>
        <end position="385"/>
    </location>
</feature>
<comment type="subcellular location">
    <subcellularLocation>
        <location evidence="1">Endomembrane system</location>
        <topology evidence="1">Multi-pass membrane protein</topology>
    </subcellularLocation>
    <subcellularLocation>
        <location evidence="6">Membrane</location>
        <topology evidence="6">Multi-pass membrane protein</topology>
    </subcellularLocation>
</comment>
<dbReference type="InterPro" id="IPR001750">
    <property type="entry name" value="ND/Mrp_TM"/>
</dbReference>
<dbReference type="PANTHER" id="PTHR43507">
    <property type="entry name" value="NADH-UBIQUINONE OXIDOREDUCTASE CHAIN 4"/>
    <property type="match status" value="1"/>
</dbReference>
<evidence type="ECO:0000256" key="5">
    <source>
        <dbReference type="ARBA" id="ARBA00023136"/>
    </source>
</evidence>
<reference evidence="9 10" key="2">
    <citation type="submission" date="2019-09" db="EMBL/GenBank/DDBJ databases">
        <authorList>
            <person name="Jin C."/>
        </authorList>
    </citation>
    <scope>NUCLEOTIDE SEQUENCE [LARGE SCALE GENOMIC DNA]</scope>
    <source>
        <strain evidence="9 10">BN140078</strain>
    </source>
</reference>
<keyword evidence="9" id="KW-0560">Oxidoreductase</keyword>
<accession>A0A5B2VNH4</accession>
<feature type="transmembrane region" description="Helical" evidence="7">
    <location>
        <begin position="103"/>
        <end position="123"/>
    </location>
</feature>
<comment type="caution">
    <text evidence="9">The sequence shown here is derived from an EMBL/GenBank/DDBJ whole genome shotgun (WGS) entry which is preliminary data.</text>
</comment>
<evidence type="ECO:0000313" key="9">
    <source>
        <dbReference type="EMBL" id="KAA2240595.1"/>
    </source>
</evidence>
<feature type="transmembrane region" description="Helical" evidence="7">
    <location>
        <begin position="441"/>
        <end position="459"/>
    </location>
</feature>
<evidence type="ECO:0000256" key="1">
    <source>
        <dbReference type="ARBA" id="ARBA00004127"/>
    </source>
</evidence>
<keyword evidence="3 6" id="KW-0812">Transmembrane</keyword>
<feature type="transmembrane region" description="Helical" evidence="7">
    <location>
        <begin position="262"/>
        <end position="287"/>
    </location>
</feature>
<feature type="domain" description="NADH:quinone oxidoreductase/Mrp antiporter transmembrane" evidence="8">
    <location>
        <begin position="122"/>
        <end position="407"/>
    </location>
</feature>
<evidence type="ECO:0000256" key="3">
    <source>
        <dbReference type="ARBA" id="ARBA00022692"/>
    </source>
</evidence>
<name>A0A5B2VNH4_9BACT</name>
<dbReference type="Proteomes" id="UP000324611">
    <property type="component" value="Unassembled WGS sequence"/>
</dbReference>
<keyword evidence="4 7" id="KW-1133">Transmembrane helix</keyword>
<feature type="transmembrane region" description="Helical" evidence="7">
    <location>
        <begin position="202"/>
        <end position="223"/>
    </location>
</feature>
<evidence type="ECO:0000256" key="6">
    <source>
        <dbReference type="RuleBase" id="RU000320"/>
    </source>
</evidence>
<dbReference type="GO" id="GO:0003954">
    <property type="term" value="F:NADH dehydrogenase activity"/>
    <property type="evidence" value="ECO:0007669"/>
    <property type="project" value="TreeGrafter"/>
</dbReference>
<feature type="transmembrane region" description="Helical" evidence="7">
    <location>
        <begin position="27"/>
        <end position="46"/>
    </location>
</feature>
<evidence type="ECO:0000313" key="10">
    <source>
        <dbReference type="Proteomes" id="UP000324611"/>
    </source>
</evidence>
<sequence length="478" mass="52829">MLTVLLILIPLVTGLITFGLKGSGPKVLGLISSLASLAVVIGALFQFRTAPDALHLVAPWIPQLGAQFNVGLDGMAVMLCLLTNIAFLLVFITIYNRSYERASSFYGLMLLSQAGLIGVFTAYDAMLFYVFWELALIPVYFLCSMWGGEKRIPVTFKFFVYTFAGSLLMLVGIIYLYLQSPDRSFSYTTFTNLNLPVQEQSWLFWLLFVAFAIKMPIFPFHTWQPDTYEQSPTPVTMILSGVMVKMGLFGVIRWLLPVVPQGAYMWAEVAMVLSVIGIIYASCIAIVQTDIKRLIAYSSIAHVGLMCAAIFANNEQSLQGIQIQMFNHGINIIGLWIVVEIIQQRLNIKNMDEMGGIAQYAPRLSIFLVIIALANIALPLTNGFIGEFLMFSGLFQYNFWLMGVAGLGIILAAVYTLNMVQKVIFGQGNALTATTVDLQNTELVALSLIVGVILFLGVYPKPMLDLVGSTTELVNKVF</sequence>
<dbReference type="GO" id="GO:0048039">
    <property type="term" value="F:ubiquinone binding"/>
    <property type="evidence" value="ECO:0007669"/>
    <property type="project" value="TreeGrafter"/>
</dbReference>
<dbReference type="GO" id="GO:0015990">
    <property type="term" value="P:electron transport coupled proton transport"/>
    <property type="evidence" value="ECO:0007669"/>
    <property type="project" value="TreeGrafter"/>
</dbReference>
<dbReference type="NCBIfam" id="TIGR01972">
    <property type="entry name" value="NDH_I_M"/>
    <property type="match status" value="1"/>
</dbReference>
<evidence type="ECO:0000259" key="8">
    <source>
        <dbReference type="Pfam" id="PF00361"/>
    </source>
</evidence>
<feature type="transmembrane region" description="Helical" evidence="7">
    <location>
        <begin position="129"/>
        <end position="146"/>
    </location>
</feature>
<feature type="transmembrane region" description="Helical" evidence="7">
    <location>
        <begin position="397"/>
        <end position="420"/>
    </location>
</feature>